<keyword evidence="2" id="KW-1185">Reference proteome</keyword>
<reference evidence="1 2" key="1">
    <citation type="journal article" date="2017" name="Int. J. Syst. Evol. Microbiol.">
        <title>Ramlibacter alkalitolerans sp. nov., alkali-tolerant bacterium isolated from soil of ginseng.</title>
        <authorList>
            <person name="Lee D.H."/>
            <person name="Cha C.J."/>
        </authorList>
    </citation>
    <scope>NUCLEOTIDE SEQUENCE [LARGE SCALE GENOMIC DNA]</scope>
    <source>
        <strain evidence="1 2">KACC 19305</strain>
    </source>
</reference>
<evidence type="ECO:0000313" key="1">
    <source>
        <dbReference type="EMBL" id="MBL0428487.1"/>
    </source>
</evidence>
<gene>
    <name evidence="1" type="ORF">JI746_25505</name>
</gene>
<dbReference type="RefSeq" id="WP_201693133.1">
    <property type="nucleotide sequence ID" value="NZ_JAEQND010000019.1"/>
</dbReference>
<accession>A0ABS1JWA2</accession>
<evidence type="ECO:0008006" key="3">
    <source>
        <dbReference type="Google" id="ProtNLM"/>
    </source>
</evidence>
<organism evidence="1 2">
    <name type="scientific">Ramlibacter alkalitolerans</name>
    <dbReference type="NCBI Taxonomy" id="2039631"/>
    <lineage>
        <taxon>Bacteria</taxon>
        <taxon>Pseudomonadati</taxon>
        <taxon>Pseudomonadota</taxon>
        <taxon>Betaproteobacteria</taxon>
        <taxon>Burkholderiales</taxon>
        <taxon>Comamonadaceae</taxon>
        <taxon>Ramlibacter</taxon>
    </lineage>
</organism>
<dbReference type="EMBL" id="JAEQND010000019">
    <property type="protein sequence ID" value="MBL0428487.1"/>
    <property type="molecule type" value="Genomic_DNA"/>
</dbReference>
<evidence type="ECO:0000313" key="2">
    <source>
        <dbReference type="Proteomes" id="UP000622707"/>
    </source>
</evidence>
<protein>
    <recommendedName>
        <fullName evidence="3">Transmembrane protein</fullName>
    </recommendedName>
</protein>
<proteinExistence type="predicted"/>
<sequence>MVTIIRFVKALILLAALISPLLAWAVFKPVRVLVPQWAGVECYSSGVCTDDASFAAEAARLKTEAVAFVQQKLGRIERVPRVIFCASAACEASFGFGANASYNVGTSGAVVSRRGRHDYYLRHELIHHVQAERLGAARLWLATPTWFIEGMAYSISEDPRHPLAEPFESFRAQYENWASQQAHGDLWSRAREL</sequence>
<comment type="caution">
    <text evidence="1">The sequence shown here is derived from an EMBL/GenBank/DDBJ whole genome shotgun (WGS) entry which is preliminary data.</text>
</comment>
<name>A0ABS1JWA2_9BURK</name>
<dbReference type="Proteomes" id="UP000622707">
    <property type="component" value="Unassembled WGS sequence"/>
</dbReference>